<accession>A0AAD7ZBV7</accession>
<evidence type="ECO:0000256" key="2">
    <source>
        <dbReference type="ARBA" id="ARBA00004278"/>
    </source>
</evidence>
<dbReference type="GO" id="GO:0046716">
    <property type="term" value="P:muscle cell cellular homeostasis"/>
    <property type="evidence" value="ECO:0007669"/>
    <property type="project" value="UniProtKB-ARBA"/>
</dbReference>
<dbReference type="Gene3D" id="3.30.60.90">
    <property type="match status" value="1"/>
</dbReference>
<gene>
    <name evidence="11" type="ORF">L9F63_005736</name>
</gene>
<keyword evidence="5 9" id="KW-0863">Zinc-finger</keyword>
<reference evidence="11" key="2">
    <citation type="submission" date="2023-05" db="EMBL/GenBank/DDBJ databases">
        <authorList>
            <person name="Fouks B."/>
        </authorList>
    </citation>
    <scope>NUCLEOTIDE SEQUENCE</scope>
    <source>
        <strain evidence="11">Stay&amp;Tobe</strain>
        <tissue evidence="11">Testes</tissue>
    </source>
</reference>
<dbReference type="InterPro" id="IPR015153">
    <property type="entry name" value="EF-hand_dom_typ1"/>
</dbReference>
<evidence type="ECO:0000313" key="12">
    <source>
        <dbReference type="Proteomes" id="UP001233999"/>
    </source>
</evidence>
<name>A0AAD7ZBV7_DIPPU</name>
<dbReference type="PANTHER" id="PTHR12268:SF14">
    <property type="entry name" value="DYSTROPHIN-1"/>
    <property type="match status" value="1"/>
</dbReference>
<organism evidence="11 12">
    <name type="scientific">Diploptera punctata</name>
    <name type="common">Pacific beetle cockroach</name>
    <dbReference type="NCBI Taxonomy" id="6984"/>
    <lineage>
        <taxon>Eukaryota</taxon>
        <taxon>Metazoa</taxon>
        <taxon>Ecdysozoa</taxon>
        <taxon>Arthropoda</taxon>
        <taxon>Hexapoda</taxon>
        <taxon>Insecta</taxon>
        <taxon>Pterygota</taxon>
        <taxon>Neoptera</taxon>
        <taxon>Polyneoptera</taxon>
        <taxon>Dictyoptera</taxon>
        <taxon>Blattodea</taxon>
        <taxon>Blaberoidea</taxon>
        <taxon>Blaberidae</taxon>
        <taxon>Diplopterinae</taxon>
        <taxon>Diploptera</taxon>
    </lineage>
</organism>
<protein>
    <recommendedName>
        <fullName evidence="10">ZZ-type domain-containing protein</fullName>
    </recommendedName>
</protein>
<evidence type="ECO:0000256" key="4">
    <source>
        <dbReference type="ARBA" id="ARBA00022723"/>
    </source>
</evidence>
<keyword evidence="8" id="KW-0206">Cytoskeleton</keyword>
<proteinExistence type="predicted"/>
<reference evidence="11" key="1">
    <citation type="journal article" date="2023" name="IScience">
        <title>Live-bearing cockroach genome reveals convergent evolutionary mechanisms linked to viviparity in insects and beyond.</title>
        <authorList>
            <person name="Fouks B."/>
            <person name="Harrison M.C."/>
            <person name="Mikhailova A.A."/>
            <person name="Marchal E."/>
            <person name="English S."/>
            <person name="Carruthers M."/>
            <person name="Jennings E.C."/>
            <person name="Chiamaka E.L."/>
            <person name="Frigard R.A."/>
            <person name="Pippel M."/>
            <person name="Attardo G.M."/>
            <person name="Benoit J.B."/>
            <person name="Bornberg-Bauer E."/>
            <person name="Tobe S.S."/>
        </authorList>
    </citation>
    <scope>NUCLEOTIDE SEQUENCE</scope>
    <source>
        <strain evidence="11">Stay&amp;Tobe</strain>
    </source>
</reference>
<dbReference type="GO" id="GO:0005737">
    <property type="term" value="C:cytoplasm"/>
    <property type="evidence" value="ECO:0007669"/>
    <property type="project" value="UniProtKB-SubCell"/>
</dbReference>
<dbReference type="Pfam" id="PF00569">
    <property type="entry name" value="ZZ"/>
    <property type="match status" value="1"/>
</dbReference>
<dbReference type="GO" id="GO:0045202">
    <property type="term" value="C:synapse"/>
    <property type="evidence" value="ECO:0007669"/>
    <property type="project" value="GOC"/>
</dbReference>
<dbReference type="SUPFAM" id="SSF47473">
    <property type="entry name" value="EF-hand"/>
    <property type="match status" value="2"/>
</dbReference>
<dbReference type="InterPro" id="IPR011992">
    <property type="entry name" value="EF-hand-dom_pair"/>
</dbReference>
<evidence type="ECO:0000256" key="9">
    <source>
        <dbReference type="PROSITE-ProRule" id="PRU00228"/>
    </source>
</evidence>
<dbReference type="EMBL" id="JASPKZ010009350">
    <property type="protein sequence ID" value="KAJ9577656.1"/>
    <property type="molecule type" value="Genomic_DNA"/>
</dbReference>
<dbReference type="AlphaFoldDB" id="A0AAD7ZBV7"/>
<dbReference type="InterPro" id="IPR043145">
    <property type="entry name" value="Znf_ZZ_sf"/>
</dbReference>
<dbReference type="Proteomes" id="UP001233999">
    <property type="component" value="Unassembled WGS sequence"/>
</dbReference>
<dbReference type="SMART" id="SM00291">
    <property type="entry name" value="ZnF_ZZ"/>
    <property type="match status" value="1"/>
</dbReference>
<evidence type="ECO:0000313" key="11">
    <source>
        <dbReference type="EMBL" id="KAJ9577656.1"/>
    </source>
</evidence>
<dbReference type="InterPro" id="IPR015154">
    <property type="entry name" value="EF-hand_dom_typ2"/>
</dbReference>
<sequence length="304" mass="34897">MNECNIIKFAGYRTAAKLRVLQRFLHMRLGVIAGVFNRHHLQVSENGVTLKYAELEAVLFDIFFAAQRESSSQIDVEQSTDLMINFLQNVFDRKASGSVEVFCVKVVLAVLSSAKLQEKYEYLFRQLADHNNCISSNKLEKILASLVHISVYLNESTAFGFEQIPETVGSCFKQAGTLGITEDIFIGWLLQEPQLLMWLPTLHRMQMGEMVHHTVKCSLCKLYPIVGLRFRCLECLRYNLCQMCFFTGKSNKRHKLQHPVQEYCYETSSCEKFAFLKMIKNKLCGSSCQLQYLSIQPHDVAFET</sequence>
<evidence type="ECO:0000256" key="5">
    <source>
        <dbReference type="ARBA" id="ARBA00022771"/>
    </source>
</evidence>
<keyword evidence="6" id="KW-0862">Zinc</keyword>
<dbReference type="PROSITE" id="PS50135">
    <property type="entry name" value="ZF_ZZ_2"/>
    <property type="match status" value="1"/>
</dbReference>
<comment type="caution">
    <text evidence="11">The sequence shown here is derived from an EMBL/GenBank/DDBJ whole genome shotgun (WGS) entry which is preliminary data.</text>
</comment>
<evidence type="ECO:0000256" key="3">
    <source>
        <dbReference type="ARBA" id="ARBA00022490"/>
    </source>
</evidence>
<dbReference type="InterPro" id="IPR050774">
    <property type="entry name" value="KCMF1/Dystrophin"/>
</dbReference>
<feature type="domain" description="ZZ-type" evidence="10">
    <location>
        <begin position="212"/>
        <end position="268"/>
    </location>
</feature>
<dbReference type="InterPro" id="IPR000433">
    <property type="entry name" value="Znf_ZZ"/>
</dbReference>
<dbReference type="Pfam" id="PF09068">
    <property type="entry name" value="EF-hand_2"/>
    <property type="match status" value="1"/>
</dbReference>
<dbReference type="SUPFAM" id="SSF57850">
    <property type="entry name" value="RING/U-box"/>
    <property type="match status" value="1"/>
</dbReference>
<dbReference type="Gene3D" id="6.10.140.70">
    <property type="match status" value="1"/>
</dbReference>
<evidence type="ECO:0000256" key="8">
    <source>
        <dbReference type="ARBA" id="ARBA00023212"/>
    </source>
</evidence>
<keyword evidence="7" id="KW-0106">Calcium</keyword>
<dbReference type="Gene3D" id="1.10.238.10">
    <property type="entry name" value="EF-hand"/>
    <property type="match status" value="2"/>
</dbReference>
<dbReference type="Pfam" id="PF09069">
    <property type="entry name" value="EF-hand_3"/>
    <property type="match status" value="1"/>
</dbReference>
<keyword evidence="3" id="KW-0963">Cytoplasm</keyword>
<dbReference type="GO" id="GO:0008270">
    <property type="term" value="F:zinc ion binding"/>
    <property type="evidence" value="ECO:0007669"/>
    <property type="project" value="UniProtKB-KW"/>
</dbReference>
<evidence type="ECO:0000256" key="1">
    <source>
        <dbReference type="ARBA" id="ARBA00004245"/>
    </source>
</evidence>
<dbReference type="GO" id="GO:0099536">
    <property type="term" value="P:synaptic signaling"/>
    <property type="evidence" value="ECO:0007669"/>
    <property type="project" value="TreeGrafter"/>
</dbReference>
<evidence type="ECO:0000259" key="10">
    <source>
        <dbReference type="PROSITE" id="PS50135"/>
    </source>
</evidence>
<evidence type="ECO:0000256" key="6">
    <source>
        <dbReference type="ARBA" id="ARBA00022833"/>
    </source>
</evidence>
<feature type="non-terminal residue" evidence="11">
    <location>
        <position position="304"/>
    </location>
</feature>
<comment type="subcellular location">
    <subcellularLocation>
        <location evidence="2">Cell membrane</location>
        <location evidence="2">Sarcolemma</location>
        <topology evidence="2">Peripheral membrane protein</topology>
        <orientation evidence="2">Cytoplasmic side</orientation>
    </subcellularLocation>
    <subcellularLocation>
        <location evidence="1">Cytoplasm</location>
        <location evidence="1">Cytoskeleton</location>
    </subcellularLocation>
</comment>
<keyword evidence="4" id="KW-0479">Metal-binding</keyword>
<evidence type="ECO:0000256" key="7">
    <source>
        <dbReference type="ARBA" id="ARBA00022837"/>
    </source>
</evidence>
<dbReference type="GO" id="GO:0050804">
    <property type="term" value="P:modulation of chemical synaptic transmission"/>
    <property type="evidence" value="ECO:0007669"/>
    <property type="project" value="UniProtKB-ARBA"/>
</dbReference>
<dbReference type="PANTHER" id="PTHR12268">
    <property type="entry name" value="E3 UBIQUITIN-PROTEIN LIGASE KCMF1"/>
    <property type="match status" value="1"/>
</dbReference>
<dbReference type="GO" id="GO:0016010">
    <property type="term" value="C:dystrophin-associated glycoprotein complex"/>
    <property type="evidence" value="ECO:0007669"/>
    <property type="project" value="UniProtKB-ARBA"/>
</dbReference>
<keyword evidence="12" id="KW-1185">Reference proteome</keyword>